<reference evidence="3 4" key="1">
    <citation type="submission" date="2023-07" db="EMBL/GenBank/DDBJ databases">
        <title>Sorghum-associated microbial communities from plants grown in Nebraska, USA.</title>
        <authorList>
            <person name="Schachtman D."/>
        </authorList>
    </citation>
    <scope>NUCLEOTIDE SEQUENCE [LARGE SCALE GENOMIC DNA]</scope>
    <source>
        <strain evidence="3 4">CC258</strain>
    </source>
</reference>
<gene>
    <name evidence="3" type="ORF">J2736_001885</name>
</gene>
<dbReference type="PANTHER" id="PTHR19353:SF73">
    <property type="entry name" value="FATTY ACID DESATURASE"/>
    <property type="match status" value="1"/>
</dbReference>
<dbReference type="InterPro" id="IPR012171">
    <property type="entry name" value="Fatty_acid_desaturase"/>
</dbReference>
<dbReference type="CDD" id="cd03507">
    <property type="entry name" value="Delta12-FADS-like"/>
    <property type="match status" value="1"/>
</dbReference>
<keyword evidence="1" id="KW-1133">Transmembrane helix</keyword>
<evidence type="ECO:0000256" key="1">
    <source>
        <dbReference type="SAM" id="Phobius"/>
    </source>
</evidence>
<evidence type="ECO:0000313" key="4">
    <source>
        <dbReference type="Proteomes" id="UP001267290"/>
    </source>
</evidence>
<feature type="transmembrane region" description="Helical" evidence="1">
    <location>
        <begin position="28"/>
        <end position="46"/>
    </location>
</feature>
<keyword evidence="3" id="KW-0560">Oxidoreductase</keyword>
<accession>A0ABU1NT82</accession>
<feature type="domain" description="Fatty acid desaturase" evidence="2">
    <location>
        <begin position="51"/>
        <end position="293"/>
    </location>
</feature>
<protein>
    <submittedName>
        <fullName evidence="3">Omega-6 fatty acid desaturase (Delta-12 desaturase)</fullName>
        <ecNumber evidence="3">1.14.19.-</ecNumber>
    </submittedName>
</protein>
<dbReference type="EC" id="1.14.19.-" evidence="3"/>
<evidence type="ECO:0000313" key="3">
    <source>
        <dbReference type="EMBL" id="MDR6550698.1"/>
    </source>
</evidence>
<feature type="transmembrane region" description="Helical" evidence="1">
    <location>
        <begin position="182"/>
        <end position="200"/>
    </location>
</feature>
<feature type="transmembrane region" description="Helical" evidence="1">
    <location>
        <begin position="206"/>
        <end position="226"/>
    </location>
</feature>
<sequence>MTQSTLTNLKKQVAPYEISNTRASIKQLINTLGPLVLLWLAAYISLSISYWITLPITIIASGFVIRTFIIFHDCCHQSFFKSRRANEIIGTITGILTLFPYQQWKNSHSIHHATSSNLEKRGVGDMWVLTVDEYAASSIWVRIAYRLYRNPFIMFGLGPIFLFLVTNRFNTKGARRKERISTYLTNVSILALYGGLIWLIGWQSFVLVQAPIMFVAGLLGIWLFYVQHQFEDSYFENEDEWSYVKAAVDGSSYYKLPKLLQWITGNIGFHHVHHLSPKVPNYNLEKAHNATPPLQKATTITIGTSLKSLRFRLWDEQNKTFVGYKNRKQVHLKEDEQDLLGNKIKVKVHNSSLQGQ</sequence>
<feature type="transmembrane region" description="Helical" evidence="1">
    <location>
        <begin position="52"/>
        <end position="72"/>
    </location>
</feature>
<dbReference type="GO" id="GO:0016491">
    <property type="term" value="F:oxidoreductase activity"/>
    <property type="evidence" value="ECO:0007669"/>
    <property type="project" value="UniProtKB-KW"/>
</dbReference>
<name>A0ABU1NT82_9BACL</name>
<dbReference type="InterPro" id="IPR005804">
    <property type="entry name" value="FA_desaturase_dom"/>
</dbReference>
<evidence type="ECO:0000259" key="2">
    <source>
        <dbReference type="Pfam" id="PF00487"/>
    </source>
</evidence>
<keyword evidence="1" id="KW-0812">Transmembrane</keyword>
<organism evidence="3 4">
    <name type="scientific">Paenibacillus qinlingensis</name>
    <dbReference type="NCBI Taxonomy" id="1837343"/>
    <lineage>
        <taxon>Bacteria</taxon>
        <taxon>Bacillati</taxon>
        <taxon>Bacillota</taxon>
        <taxon>Bacilli</taxon>
        <taxon>Bacillales</taxon>
        <taxon>Paenibacillaceae</taxon>
        <taxon>Paenibacillus</taxon>
    </lineage>
</organism>
<dbReference type="RefSeq" id="WP_310225741.1">
    <property type="nucleotide sequence ID" value="NZ_JAVDSB010000002.1"/>
</dbReference>
<keyword evidence="4" id="KW-1185">Reference proteome</keyword>
<dbReference type="PANTHER" id="PTHR19353">
    <property type="entry name" value="FATTY ACID DESATURASE 2"/>
    <property type="match status" value="1"/>
</dbReference>
<proteinExistence type="predicted"/>
<keyword evidence="1" id="KW-0472">Membrane</keyword>
<dbReference type="EMBL" id="JAVDSB010000002">
    <property type="protein sequence ID" value="MDR6550698.1"/>
    <property type="molecule type" value="Genomic_DNA"/>
</dbReference>
<comment type="caution">
    <text evidence="3">The sequence shown here is derived from an EMBL/GenBank/DDBJ whole genome shotgun (WGS) entry which is preliminary data.</text>
</comment>
<feature type="transmembrane region" description="Helical" evidence="1">
    <location>
        <begin position="152"/>
        <end position="170"/>
    </location>
</feature>
<dbReference type="Proteomes" id="UP001267290">
    <property type="component" value="Unassembled WGS sequence"/>
</dbReference>
<dbReference type="Pfam" id="PF00487">
    <property type="entry name" value="FA_desaturase"/>
    <property type="match status" value="1"/>
</dbReference>
<feature type="transmembrane region" description="Helical" evidence="1">
    <location>
        <begin position="84"/>
        <end position="101"/>
    </location>
</feature>